<comment type="caution">
    <text evidence="3">The sequence shown here is derived from an EMBL/GenBank/DDBJ whole genome shotgun (WGS) entry which is preliminary data.</text>
</comment>
<evidence type="ECO:0000256" key="2">
    <source>
        <dbReference type="PIRSR" id="PIRSR613078-2"/>
    </source>
</evidence>
<dbReference type="STRING" id="1194083.BN12_1210007"/>
<dbReference type="SUPFAM" id="SSF53254">
    <property type="entry name" value="Phosphoglycerate mutase-like"/>
    <property type="match status" value="1"/>
</dbReference>
<dbReference type="PANTHER" id="PTHR48100:SF15">
    <property type="entry name" value="SEDOHEPTULOSE 1,7-BISPHOSPHATASE"/>
    <property type="match status" value="1"/>
</dbReference>
<dbReference type="CDD" id="cd07067">
    <property type="entry name" value="HP_PGM_like"/>
    <property type="match status" value="1"/>
</dbReference>
<dbReference type="Proteomes" id="UP000035721">
    <property type="component" value="Unassembled WGS sequence"/>
</dbReference>
<proteinExistence type="predicted"/>
<name>A0A077LWQ6_9MICO</name>
<dbReference type="GO" id="GO:0101006">
    <property type="term" value="F:protein histidine phosphatase activity"/>
    <property type="evidence" value="ECO:0007669"/>
    <property type="project" value="TreeGrafter"/>
</dbReference>
<evidence type="ECO:0000256" key="1">
    <source>
        <dbReference type="PIRSR" id="PIRSR613078-1"/>
    </source>
</evidence>
<dbReference type="InterPro" id="IPR050275">
    <property type="entry name" value="PGM_Phosphatase"/>
</dbReference>
<dbReference type="PANTHER" id="PTHR48100">
    <property type="entry name" value="BROAD-SPECIFICITY PHOSPHATASE YOR283W-RELATED"/>
    <property type="match status" value="1"/>
</dbReference>
<accession>A0A077LWQ6</accession>
<evidence type="ECO:0000313" key="4">
    <source>
        <dbReference type="Proteomes" id="UP000035721"/>
    </source>
</evidence>
<dbReference type="EMBL" id="CAJB01000026">
    <property type="protein sequence ID" value="CCH76370.1"/>
    <property type="molecule type" value="Genomic_DNA"/>
</dbReference>
<sequence>MTPPTSPSGHLVLLRHGETEWSKSGQHTGRTDLPLTEHGEELARAAGALLHDFTFVETLSSPLQRARRTAELAGLHPEVDEDLLEWDYGGYEGLTTAQIRERLGHEWTVFADGVVPGETPGETVEEVAARASRVLARIMPALAEGDVALVGHGHCLRVLTATWLRQEPRMGAQIILDAGSVSVLQYEREQPCIRTWNRLPVLPTD</sequence>
<dbReference type="Gene3D" id="3.40.50.1240">
    <property type="entry name" value="Phosphoglycerate mutase-like"/>
    <property type="match status" value="1"/>
</dbReference>
<dbReference type="Pfam" id="PF00300">
    <property type="entry name" value="His_Phos_1"/>
    <property type="match status" value="1"/>
</dbReference>
<feature type="binding site" evidence="2">
    <location>
        <position position="65"/>
    </location>
    <ligand>
        <name>substrate</name>
    </ligand>
</feature>
<feature type="active site" description="Tele-phosphohistidine intermediate" evidence="1">
    <location>
        <position position="16"/>
    </location>
</feature>
<dbReference type="RefSeq" id="WP_407667794.1">
    <property type="nucleotide sequence ID" value="NZ_HF570958.1"/>
</dbReference>
<dbReference type="InterPro" id="IPR029033">
    <property type="entry name" value="His_PPase_superfam"/>
</dbReference>
<dbReference type="GO" id="GO:0070297">
    <property type="term" value="P:regulation of phosphorelay signal transduction system"/>
    <property type="evidence" value="ECO:0007669"/>
    <property type="project" value="TreeGrafter"/>
</dbReference>
<keyword evidence="4" id="KW-1185">Reference proteome</keyword>
<dbReference type="InterPro" id="IPR013078">
    <property type="entry name" value="His_Pase_superF_clade-1"/>
</dbReference>
<feature type="active site" description="Proton donor/acceptor" evidence="1">
    <location>
        <position position="85"/>
    </location>
</feature>
<feature type="binding site" evidence="2">
    <location>
        <begin position="85"/>
        <end position="88"/>
    </location>
    <ligand>
        <name>substrate</name>
    </ligand>
</feature>
<protein>
    <submittedName>
        <fullName evidence="3">Putative phosphoglycerate mutase family protein</fullName>
    </submittedName>
</protein>
<reference evidence="3 4" key="1">
    <citation type="journal article" date="2013" name="ISME J.">
        <title>A metabolic model for members of the genus Tetrasphaera involved in enhanced biological phosphorus removal.</title>
        <authorList>
            <person name="Kristiansen R."/>
            <person name="Nguyen H.T.T."/>
            <person name="Saunders A.M."/>
            <person name="Nielsen J.L."/>
            <person name="Wimmer R."/>
            <person name="Le V.Q."/>
            <person name="McIlroy S.J."/>
            <person name="Petrovski S."/>
            <person name="Seviour R.J."/>
            <person name="Calteau A."/>
            <person name="Nielsen K.L."/>
            <person name="Nielsen P.H."/>
        </authorList>
    </citation>
    <scope>NUCLEOTIDE SEQUENCE [LARGE SCALE GENOMIC DNA]</scope>
    <source>
        <strain evidence="3 4">T1-X7</strain>
    </source>
</reference>
<evidence type="ECO:0000313" key="3">
    <source>
        <dbReference type="EMBL" id="CCH76370.1"/>
    </source>
</evidence>
<feature type="binding site" evidence="2">
    <location>
        <begin position="28"/>
        <end position="29"/>
    </location>
    <ligand>
        <name>substrate</name>
    </ligand>
</feature>
<dbReference type="SMART" id="SM00855">
    <property type="entry name" value="PGAM"/>
    <property type="match status" value="1"/>
</dbReference>
<organism evidence="3 4">
    <name type="scientific">Nostocoides japonicum T1-X7</name>
    <dbReference type="NCBI Taxonomy" id="1194083"/>
    <lineage>
        <taxon>Bacteria</taxon>
        <taxon>Bacillati</taxon>
        <taxon>Actinomycetota</taxon>
        <taxon>Actinomycetes</taxon>
        <taxon>Micrococcales</taxon>
        <taxon>Intrasporangiaceae</taxon>
        <taxon>Nostocoides</taxon>
    </lineage>
</organism>
<gene>
    <name evidence="3" type="ORF">BN12_1210007</name>
</gene>
<dbReference type="AlphaFoldDB" id="A0A077LWQ6"/>